<dbReference type="AlphaFoldDB" id="A0A0B0H9M9"/>
<keyword evidence="2" id="KW-1185">Reference proteome</keyword>
<protein>
    <submittedName>
        <fullName evidence="1">Uncharacterized protein</fullName>
    </submittedName>
</protein>
<accession>A0A0B0H9M9</accession>
<comment type="caution">
    <text evidence="1">The sequence shown here is derived from an EMBL/GenBank/DDBJ whole genome shotgun (WGS) entry which is preliminary data.</text>
</comment>
<dbReference type="EMBL" id="JRAA01000001">
    <property type="protein sequence ID" value="KHF25795.1"/>
    <property type="molecule type" value="Genomic_DNA"/>
</dbReference>
<evidence type="ECO:0000313" key="1">
    <source>
        <dbReference type="EMBL" id="KHF25795.1"/>
    </source>
</evidence>
<evidence type="ECO:0000313" key="2">
    <source>
        <dbReference type="Proteomes" id="UP000030856"/>
    </source>
</evidence>
<dbReference type="Proteomes" id="UP000030856">
    <property type="component" value="Unassembled WGS sequence"/>
</dbReference>
<organism evidence="1 2">
    <name type="scientific">Solemya velum gill symbiont</name>
    <dbReference type="NCBI Taxonomy" id="2340"/>
    <lineage>
        <taxon>Bacteria</taxon>
        <taxon>Pseudomonadati</taxon>
        <taxon>Pseudomonadota</taxon>
        <taxon>Gammaproteobacteria</taxon>
        <taxon>sulfur-oxidizing symbionts</taxon>
    </lineage>
</organism>
<gene>
    <name evidence="1" type="ORF">JV46_13080</name>
</gene>
<dbReference type="OrthoDB" id="5624633at2"/>
<dbReference type="eggNOG" id="ENOG50339MU">
    <property type="taxonomic scope" value="Bacteria"/>
</dbReference>
<name>A0A0B0H9M9_SOVGS</name>
<proteinExistence type="predicted"/>
<reference evidence="1 2" key="1">
    <citation type="journal article" date="2014" name="BMC Genomics">
        <title>The genome of the intracellular bacterium of the coastal bivalve, Solemya velum: a blueprint for thriving in and out of symbiosis.</title>
        <authorList>
            <person name="Dmytrenko O."/>
            <person name="Russell S.L."/>
            <person name="Loo W.T."/>
            <person name="Fontanez K.M."/>
            <person name="Liao L."/>
            <person name="Roeselers G."/>
            <person name="Sharma R."/>
            <person name="Stewart F.J."/>
            <person name="Newton I.L."/>
            <person name="Woyke T."/>
            <person name="Wu D."/>
            <person name="Lang J.M."/>
            <person name="Eisen J.A."/>
            <person name="Cavanaugh C.M."/>
        </authorList>
    </citation>
    <scope>NUCLEOTIDE SEQUENCE [LARGE SCALE GENOMIC DNA]</scope>
    <source>
        <strain evidence="1 2">WH</strain>
    </source>
</reference>
<sequence>MTIQLSLRQILLTAAFVVVTAVISANWWIGLHYPAKPLYVVILNMTEHILPSVTIEHGNMDLQEKIMAVQIRPGERRVITLNHEPAQGFNIDVNFQDGEKTSACIGKFSQKWHLRVSVLPGSIEVAEVR</sequence>
<dbReference type="RefSeq" id="WP_043115473.1">
    <property type="nucleotide sequence ID" value="NZ_JRAA01000001.1"/>
</dbReference>